<feature type="compositionally biased region" description="Polar residues" evidence="1">
    <location>
        <begin position="215"/>
        <end position="233"/>
    </location>
</feature>
<feature type="compositionally biased region" description="Basic and acidic residues" evidence="1">
    <location>
        <begin position="8"/>
        <end position="18"/>
    </location>
</feature>
<feature type="transmembrane region" description="Helical" evidence="2">
    <location>
        <begin position="406"/>
        <end position="425"/>
    </location>
</feature>
<keyword evidence="2" id="KW-0812">Transmembrane</keyword>
<dbReference type="VEuPathDB" id="FungiDB:C5L36_0E04575"/>
<evidence type="ECO:0000313" key="3">
    <source>
        <dbReference type="EMBL" id="KGK38946.1"/>
    </source>
</evidence>
<evidence type="ECO:0000256" key="2">
    <source>
        <dbReference type="SAM" id="Phobius"/>
    </source>
</evidence>
<protein>
    <submittedName>
        <fullName evidence="3">Uncharacterized protein</fullName>
    </submittedName>
</protein>
<gene>
    <name evidence="3" type="ORF">JL09_g1953</name>
</gene>
<evidence type="ECO:0000256" key="1">
    <source>
        <dbReference type="SAM" id="MobiDB-lite"/>
    </source>
</evidence>
<reference evidence="4" key="1">
    <citation type="journal article" date="2014" name="Microb. Cell Fact.">
        <title>Exploiting Issatchenkia orientalis SD108 for succinic acid production.</title>
        <authorList>
            <person name="Xiao H."/>
            <person name="Shao Z."/>
            <person name="Jiang Y."/>
            <person name="Dole S."/>
            <person name="Zhao H."/>
        </authorList>
    </citation>
    <scope>NUCLEOTIDE SEQUENCE [LARGE SCALE GENOMIC DNA]</scope>
    <source>
        <strain evidence="4">SD108</strain>
    </source>
</reference>
<feature type="transmembrane region" description="Helical" evidence="2">
    <location>
        <begin position="367"/>
        <end position="386"/>
    </location>
</feature>
<evidence type="ECO:0000313" key="4">
    <source>
        <dbReference type="Proteomes" id="UP000029867"/>
    </source>
</evidence>
<comment type="caution">
    <text evidence="3">The sequence shown here is derived from an EMBL/GenBank/DDBJ whole genome shotgun (WGS) entry which is preliminary data.</text>
</comment>
<feature type="compositionally biased region" description="Low complexity" evidence="1">
    <location>
        <begin position="38"/>
        <end position="50"/>
    </location>
</feature>
<name>A0A099P4L4_PICKU</name>
<feature type="region of interest" description="Disordered" evidence="1">
    <location>
        <begin position="1"/>
        <end position="50"/>
    </location>
</feature>
<dbReference type="HOGENOM" id="CLU_628598_0_0_1"/>
<dbReference type="Proteomes" id="UP000029867">
    <property type="component" value="Unassembled WGS sequence"/>
</dbReference>
<dbReference type="AlphaFoldDB" id="A0A099P4L4"/>
<keyword evidence="2" id="KW-1133">Transmembrane helix</keyword>
<feature type="compositionally biased region" description="Acidic residues" evidence="1">
    <location>
        <begin position="148"/>
        <end position="161"/>
    </location>
</feature>
<feature type="region of interest" description="Disordered" evidence="1">
    <location>
        <begin position="213"/>
        <end position="235"/>
    </location>
</feature>
<keyword evidence="2" id="KW-0472">Membrane</keyword>
<dbReference type="EMBL" id="JQFK01000014">
    <property type="protein sequence ID" value="KGK38946.1"/>
    <property type="molecule type" value="Genomic_DNA"/>
</dbReference>
<organism evidence="3 4">
    <name type="scientific">Pichia kudriavzevii</name>
    <name type="common">Yeast</name>
    <name type="synonym">Issatchenkia orientalis</name>
    <dbReference type="NCBI Taxonomy" id="4909"/>
    <lineage>
        <taxon>Eukaryota</taxon>
        <taxon>Fungi</taxon>
        <taxon>Dikarya</taxon>
        <taxon>Ascomycota</taxon>
        <taxon>Saccharomycotina</taxon>
        <taxon>Pichiomycetes</taxon>
        <taxon>Pichiales</taxon>
        <taxon>Pichiaceae</taxon>
        <taxon>Pichia</taxon>
    </lineage>
</organism>
<feature type="region of interest" description="Disordered" evidence="1">
    <location>
        <begin position="142"/>
        <end position="163"/>
    </location>
</feature>
<sequence>MSQTRGDYNVRPEDDLVSKTRKLTKSSSSLHSSEHLESSAASISSVSSSNSIASFTENIKKSLSTRKKHFPSLKKLKRSLSSASFHSNHSNTSDLSLEYNQNEYYSPAQHEPLYRDQEEYCLSYQIQEKDTYIDNPVSDASEEALKEEAEEAEAEEAEAEEGSPLFDSLLPCLPVTAVPLSANNETINTVLSISTTLIDSHQASRQEIEHFPLDLSNSSPPTSRFQSSPSTNHLEVETQERNEQDFEHELDQDRTFCISPPSVKSYTFPVEKLDLPDPLLDIIQSSKLFPPHSIHLSQSLESIKMVDEKQTEEKIGSFFQILKSYLYNAFTKTKETLSFTSAKTVDYVHYYYLGTIKKLKQYPLTTYNALYVASLAAAAYAIKYLHNERVITTFNRLNRHDRDVQIASAVGIAFLVGGIGNYVYLRNNRTIKGSSP</sequence>
<proteinExistence type="predicted"/>
<accession>A0A099P4L4</accession>